<keyword evidence="4 11" id="KW-1133">Transmembrane helix</keyword>
<dbReference type="AlphaFoldDB" id="A0AAD6T449"/>
<feature type="domain" description="Palmitoyltransferase DHHC" evidence="13">
    <location>
        <begin position="244"/>
        <end position="362"/>
    </location>
</feature>
<keyword evidence="7" id="KW-0449">Lipoprotein</keyword>
<keyword evidence="8 11" id="KW-0012">Acyltransferase</keyword>
<evidence type="ECO:0000259" key="13">
    <source>
        <dbReference type="Pfam" id="PF01529"/>
    </source>
</evidence>
<dbReference type="GO" id="GO:0005794">
    <property type="term" value="C:Golgi apparatus"/>
    <property type="evidence" value="ECO:0007669"/>
    <property type="project" value="TreeGrafter"/>
</dbReference>
<evidence type="ECO:0000313" key="15">
    <source>
        <dbReference type="Proteomes" id="UP001218188"/>
    </source>
</evidence>
<evidence type="ECO:0000256" key="1">
    <source>
        <dbReference type="ARBA" id="ARBA00004141"/>
    </source>
</evidence>
<name>A0AAD6T449_9AGAR</name>
<accession>A0AAD6T449</accession>
<feature type="compositionally biased region" description="Basic and acidic residues" evidence="12">
    <location>
        <begin position="450"/>
        <end position="467"/>
    </location>
</feature>
<protein>
    <recommendedName>
        <fullName evidence="11">Palmitoyltransferase</fullName>
        <ecNumber evidence="11">2.3.1.225</ecNumber>
    </recommendedName>
</protein>
<evidence type="ECO:0000256" key="11">
    <source>
        <dbReference type="RuleBase" id="RU079119"/>
    </source>
</evidence>
<comment type="similarity">
    <text evidence="9">Belongs to the DHHC palmitoyltransferase family. PFA5 subfamily.</text>
</comment>
<dbReference type="EMBL" id="JARJCM010000029">
    <property type="protein sequence ID" value="KAJ7038852.1"/>
    <property type="molecule type" value="Genomic_DNA"/>
</dbReference>
<keyword evidence="5 11" id="KW-0472">Membrane</keyword>
<evidence type="ECO:0000256" key="5">
    <source>
        <dbReference type="ARBA" id="ARBA00023136"/>
    </source>
</evidence>
<evidence type="ECO:0000256" key="10">
    <source>
        <dbReference type="ARBA" id="ARBA00048048"/>
    </source>
</evidence>
<dbReference type="GO" id="GO:0016020">
    <property type="term" value="C:membrane"/>
    <property type="evidence" value="ECO:0007669"/>
    <property type="project" value="UniProtKB-SubCell"/>
</dbReference>
<feature type="transmembrane region" description="Helical" evidence="11">
    <location>
        <begin position="329"/>
        <end position="348"/>
    </location>
</feature>
<dbReference type="EC" id="2.3.1.225" evidence="11"/>
<gene>
    <name evidence="14" type="ORF">C8F04DRAFT_1087765</name>
</gene>
<keyword evidence="6" id="KW-0564">Palmitate</keyword>
<organism evidence="14 15">
    <name type="scientific">Mycena alexandri</name>
    <dbReference type="NCBI Taxonomy" id="1745969"/>
    <lineage>
        <taxon>Eukaryota</taxon>
        <taxon>Fungi</taxon>
        <taxon>Dikarya</taxon>
        <taxon>Basidiomycota</taxon>
        <taxon>Agaricomycotina</taxon>
        <taxon>Agaricomycetes</taxon>
        <taxon>Agaricomycetidae</taxon>
        <taxon>Agaricales</taxon>
        <taxon>Marasmiineae</taxon>
        <taxon>Mycenaceae</taxon>
        <taxon>Mycena</taxon>
    </lineage>
</organism>
<feature type="transmembrane region" description="Helical" evidence="11">
    <location>
        <begin position="289"/>
        <end position="309"/>
    </location>
</feature>
<comment type="catalytic activity">
    <reaction evidence="10 11">
        <text>L-cysteinyl-[protein] + hexadecanoyl-CoA = S-hexadecanoyl-L-cysteinyl-[protein] + CoA</text>
        <dbReference type="Rhea" id="RHEA:36683"/>
        <dbReference type="Rhea" id="RHEA-COMP:10131"/>
        <dbReference type="Rhea" id="RHEA-COMP:11032"/>
        <dbReference type="ChEBI" id="CHEBI:29950"/>
        <dbReference type="ChEBI" id="CHEBI:57287"/>
        <dbReference type="ChEBI" id="CHEBI:57379"/>
        <dbReference type="ChEBI" id="CHEBI:74151"/>
        <dbReference type="EC" id="2.3.1.225"/>
    </reaction>
</comment>
<evidence type="ECO:0000256" key="12">
    <source>
        <dbReference type="SAM" id="MobiDB-lite"/>
    </source>
</evidence>
<feature type="region of interest" description="Disordered" evidence="12">
    <location>
        <begin position="445"/>
        <end position="467"/>
    </location>
</feature>
<keyword evidence="15" id="KW-1185">Reference proteome</keyword>
<feature type="compositionally biased region" description="Basic and acidic residues" evidence="12">
    <location>
        <begin position="219"/>
        <end position="228"/>
    </location>
</feature>
<reference evidence="14" key="1">
    <citation type="submission" date="2023-03" db="EMBL/GenBank/DDBJ databases">
        <title>Massive genome expansion in bonnet fungi (Mycena s.s.) driven by repeated elements and novel gene families across ecological guilds.</title>
        <authorList>
            <consortium name="Lawrence Berkeley National Laboratory"/>
            <person name="Harder C.B."/>
            <person name="Miyauchi S."/>
            <person name="Viragh M."/>
            <person name="Kuo A."/>
            <person name="Thoen E."/>
            <person name="Andreopoulos B."/>
            <person name="Lu D."/>
            <person name="Skrede I."/>
            <person name="Drula E."/>
            <person name="Henrissat B."/>
            <person name="Morin E."/>
            <person name="Kohler A."/>
            <person name="Barry K."/>
            <person name="LaButti K."/>
            <person name="Morin E."/>
            <person name="Salamov A."/>
            <person name="Lipzen A."/>
            <person name="Mereny Z."/>
            <person name="Hegedus B."/>
            <person name="Baldrian P."/>
            <person name="Stursova M."/>
            <person name="Weitz H."/>
            <person name="Taylor A."/>
            <person name="Grigoriev I.V."/>
            <person name="Nagy L.G."/>
            <person name="Martin F."/>
            <person name="Kauserud H."/>
        </authorList>
    </citation>
    <scope>NUCLEOTIDE SEQUENCE</scope>
    <source>
        <strain evidence="14">CBHHK200</strain>
    </source>
</reference>
<keyword evidence="3 11" id="KW-0812">Transmembrane</keyword>
<feature type="transmembrane region" description="Helical" evidence="11">
    <location>
        <begin position="44"/>
        <end position="64"/>
    </location>
</feature>
<feature type="region of interest" description="Disordered" evidence="12">
    <location>
        <begin position="193"/>
        <end position="237"/>
    </location>
</feature>
<proteinExistence type="inferred from homology"/>
<dbReference type="PANTHER" id="PTHR22883:SF23">
    <property type="entry name" value="PALMITOYLTRANSFERASE ZDHHC6"/>
    <property type="match status" value="1"/>
</dbReference>
<dbReference type="GO" id="GO:0019706">
    <property type="term" value="F:protein-cysteine S-palmitoyltransferase activity"/>
    <property type="evidence" value="ECO:0007669"/>
    <property type="project" value="UniProtKB-EC"/>
</dbReference>
<comment type="subcellular location">
    <subcellularLocation>
        <location evidence="1">Membrane</location>
        <topology evidence="1">Multi-pass membrane protein</topology>
    </subcellularLocation>
</comment>
<comment type="caution">
    <text evidence="14">The sequence shown here is derived from an EMBL/GenBank/DDBJ whole genome shotgun (WGS) entry which is preliminary data.</text>
</comment>
<evidence type="ECO:0000256" key="9">
    <source>
        <dbReference type="ARBA" id="ARBA00038298"/>
    </source>
</evidence>
<dbReference type="Pfam" id="PF01529">
    <property type="entry name" value="DHHC"/>
    <property type="match status" value="1"/>
</dbReference>
<dbReference type="GO" id="GO:0006612">
    <property type="term" value="P:protein targeting to membrane"/>
    <property type="evidence" value="ECO:0007669"/>
    <property type="project" value="TreeGrafter"/>
</dbReference>
<sequence length="467" mass="51727">MSARNAAPPSDKFALDKPTLCGTITEARYTARERREARAETPQLWVVRKLMVVVTLGIMVYTGYVYAGRFVVRLIDGGRRGEGIGLLVPWCFLYVWMLWAYVKVVITPPGTANDYVEKTPQPLFPRAQLEAHQADQDLYLYGGRSAALEDIEAGRIGGPAYEHIQGSTFAPHPDVPAGPPAAHNGVTREIQLPENGYKPALPPPPPPPTRRKSSWGSGKKAESSDKRVPRGRFPPTTAPLLPPHRWCKRCSIVKPYRAHHCRICGTCILKFDHHCPWIGQCVGARNHKFFLNFALATFIFTTFTFASLLSFNASSVMTRGGEDVDPQEVVVIALAGLFALFTSSLGVAHTRMVLLSQTTVESLGVQRMRERERAALEAAGVACWNVGAKRRAFEAYDEEWGSPNTEGNVWWAGSARAGWEDVMGKSVLGWVLPIGAPLGDGLHYQPNPRFDADGRSRRRSEWPVELR</sequence>
<dbReference type="Proteomes" id="UP001218188">
    <property type="component" value="Unassembled WGS sequence"/>
</dbReference>
<dbReference type="InterPro" id="IPR039859">
    <property type="entry name" value="PFA4/ZDH16/20/ERF2-like"/>
</dbReference>
<dbReference type="PROSITE" id="PS50216">
    <property type="entry name" value="DHHC"/>
    <property type="match status" value="1"/>
</dbReference>
<dbReference type="InterPro" id="IPR001594">
    <property type="entry name" value="Palmitoyltrfase_DHHC"/>
</dbReference>
<comment type="domain">
    <text evidence="11">The DHHC domain is required for palmitoyltransferase activity.</text>
</comment>
<dbReference type="GO" id="GO:0005783">
    <property type="term" value="C:endoplasmic reticulum"/>
    <property type="evidence" value="ECO:0007669"/>
    <property type="project" value="TreeGrafter"/>
</dbReference>
<evidence type="ECO:0000256" key="6">
    <source>
        <dbReference type="ARBA" id="ARBA00023139"/>
    </source>
</evidence>
<evidence type="ECO:0000256" key="2">
    <source>
        <dbReference type="ARBA" id="ARBA00022679"/>
    </source>
</evidence>
<dbReference type="PANTHER" id="PTHR22883">
    <property type="entry name" value="ZINC FINGER DHHC DOMAIN CONTAINING PROTEIN"/>
    <property type="match status" value="1"/>
</dbReference>
<evidence type="ECO:0000256" key="4">
    <source>
        <dbReference type="ARBA" id="ARBA00022989"/>
    </source>
</evidence>
<evidence type="ECO:0000313" key="14">
    <source>
        <dbReference type="EMBL" id="KAJ7038852.1"/>
    </source>
</evidence>
<evidence type="ECO:0000256" key="8">
    <source>
        <dbReference type="ARBA" id="ARBA00023315"/>
    </source>
</evidence>
<evidence type="ECO:0000256" key="3">
    <source>
        <dbReference type="ARBA" id="ARBA00022692"/>
    </source>
</evidence>
<evidence type="ECO:0000256" key="7">
    <source>
        <dbReference type="ARBA" id="ARBA00023288"/>
    </source>
</evidence>
<feature type="transmembrane region" description="Helical" evidence="11">
    <location>
        <begin position="84"/>
        <end position="102"/>
    </location>
</feature>
<keyword evidence="2 11" id="KW-0808">Transferase</keyword>